<sequence length="156" mass="17431">SGYKRPRCQGSELLYGPRSSCTYGRRLGHLAGRAHHHPKYPPPARPENLGRPTGGGRYCPHHRAECLAGRRRRRLPGRNRLGRGHGRRRHCVLPRWHRRARVCGRGHYHSVHARAGMRPRGGPRGGALRGAQCLGGGHRVFVGPDCHCGRRPGNPR</sequence>
<name>A0A699VBW3_TANCI</name>
<protein>
    <submittedName>
        <fullName evidence="1">Uncharacterized protein</fullName>
    </submittedName>
</protein>
<dbReference type="AlphaFoldDB" id="A0A699VBW3"/>
<organism evidence="1">
    <name type="scientific">Tanacetum cinerariifolium</name>
    <name type="common">Dalmatian daisy</name>
    <name type="synonym">Chrysanthemum cinerariifolium</name>
    <dbReference type="NCBI Taxonomy" id="118510"/>
    <lineage>
        <taxon>Eukaryota</taxon>
        <taxon>Viridiplantae</taxon>
        <taxon>Streptophyta</taxon>
        <taxon>Embryophyta</taxon>
        <taxon>Tracheophyta</taxon>
        <taxon>Spermatophyta</taxon>
        <taxon>Magnoliopsida</taxon>
        <taxon>eudicotyledons</taxon>
        <taxon>Gunneridae</taxon>
        <taxon>Pentapetalae</taxon>
        <taxon>asterids</taxon>
        <taxon>campanulids</taxon>
        <taxon>Asterales</taxon>
        <taxon>Asteraceae</taxon>
        <taxon>Asteroideae</taxon>
        <taxon>Anthemideae</taxon>
        <taxon>Anthemidinae</taxon>
        <taxon>Tanacetum</taxon>
    </lineage>
</organism>
<evidence type="ECO:0000313" key="1">
    <source>
        <dbReference type="EMBL" id="GFD31633.1"/>
    </source>
</evidence>
<accession>A0A699VBW3</accession>
<feature type="non-terminal residue" evidence="1">
    <location>
        <position position="1"/>
    </location>
</feature>
<comment type="caution">
    <text evidence="1">The sequence shown here is derived from an EMBL/GenBank/DDBJ whole genome shotgun (WGS) entry which is preliminary data.</text>
</comment>
<dbReference type="EMBL" id="BKCJ011416038">
    <property type="protein sequence ID" value="GFD31633.1"/>
    <property type="molecule type" value="Genomic_DNA"/>
</dbReference>
<gene>
    <name evidence="1" type="ORF">Tci_903602</name>
</gene>
<proteinExistence type="predicted"/>
<reference evidence="1" key="1">
    <citation type="journal article" date="2019" name="Sci. Rep.">
        <title>Draft genome of Tanacetum cinerariifolium, the natural source of mosquito coil.</title>
        <authorList>
            <person name="Yamashiro T."/>
            <person name="Shiraishi A."/>
            <person name="Satake H."/>
            <person name="Nakayama K."/>
        </authorList>
    </citation>
    <scope>NUCLEOTIDE SEQUENCE</scope>
</reference>